<organism evidence="2 3">
    <name type="scientific">Lysobacter stagni</name>
    <dbReference type="NCBI Taxonomy" id="3045172"/>
    <lineage>
        <taxon>Bacteria</taxon>
        <taxon>Pseudomonadati</taxon>
        <taxon>Pseudomonadota</taxon>
        <taxon>Gammaproteobacteria</taxon>
        <taxon>Lysobacterales</taxon>
        <taxon>Lysobacteraceae</taxon>
        <taxon>Lysobacter</taxon>
    </lineage>
</organism>
<keyword evidence="3" id="KW-1185">Reference proteome</keyword>
<dbReference type="Proteomes" id="UP001321580">
    <property type="component" value="Unassembled WGS sequence"/>
</dbReference>
<dbReference type="EMBL" id="JASGBI010000001">
    <property type="protein sequence ID" value="MDI9238327.1"/>
    <property type="molecule type" value="Genomic_DNA"/>
</dbReference>
<name>A0ABT6XDV9_9GAMM</name>
<dbReference type="RefSeq" id="WP_283211796.1">
    <property type="nucleotide sequence ID" value="NZ_JASGBI010000001.1"/>
</dbReference>
<dbReference type="SUPFAM" id="SSF74653">
    <property type="entry name" value="TolA/TonB C-terminal domain"/>
    <property type="match status" value="1"/>
</dbReference>
<reference evidence="2 3" key="1">
    <citation type="submission" date="2023-05" db="EMBL/GenBank/DDBJ databases">
        <title>Lysobacter sp. strain LF1 Genome sequencing and assembly.</title>
        <authorList>
            <person name="Jung Y."/>
        </authorList>
    </citation>
    <scope>NUCLEOTIDE SEQUENCE [LARGE SCALE GENOMIC DNA]</scope>
    <source>
        <strain evidence="2 3">LF1</strain>
    </source>
</reference>
<proteinExistence type="predicted"/>
<gene>
    <name evidence="2" type="ORF">QLQ15_05300</name>
</gene>
<feature type="signal peptide" evidence="1">
    <location>
        <begin position="1"/>
        <end position="20"/>
    </location>
</feature>
<dbReference type="Gene3D" id="3.30.1150.10">
    <property type="match status" value="2"/>
</dbReference>
<keyword evidence="1" id="KW-0732">Signal</keyword>
<evidence type="ECO:0000313" key="2">
    <source>
        <dbReference type="EMBL" id="MDI9238327.1"/>
    </source>
</evidence>
<comment type="caution">
    <text evidence="2">The sequence shown here is derived from an EMBL/GenBank/DDBJ whole genome shotgun (WGS) entry which is preliminary data.</text>
</comment>
<accession>A0ABT6XDV9</accession>
<evidence type="ECO:0000256" key="1">
    <source>
        <dbReference type="SAM" id="SignalP"/>
    </source>
</evidence>
<protein>
    <submittedName>
        <fullName evidence="2">Protein tonB</fullName>
    </submittedName>
</protein>
<sequence>MLRKWSGVLVLMLWTSIALAGVTTADVRRQVEASMLVNGTIDIDAQGQVTDYQLAEQASLPPALLAVVDRHVRGWRFDPMRVDGNAVRARSPMHVRLVMKRDGDRFLFRIAGATFGTTYGAGAVPTVNGTLSPPRYPEYAYTSNVGGVVYLVVKVGRDGSVEDAIAEQVNLRSLGSEHEMARFREILTDPAISVSRKWKFNFPTRGEDADKPFVLVRVAVEYLARDMPSERAGRWLPYVPGPRQPVPWRNWDAAGQQPDAITVGEAYPDNPKGPKLIGNIDG</sequence>
<evidence type="ECO:0000313" key="3">
    <source>
        <dbReference type="Proteomes" id="UP001321580"/>
    </source>
</evidence>
<feature type="chain" id="PRO_5045646785" evidence="1">
    <location>
        <begin position="21"/>
        <end position="282"/>
    </location>
</feature>